<dbReference type="Proteomes" id="UP001224418">
    <property type="component" value="Unassembled WGS sequence"/>
</dbReference>
<feature type="binding site" evidence="4">
    <location>
        <position position="321"/>
    </location>
    <ligand>
        <name>S-adenosyl-L-methionine</name>
        <dbReference type="ChEBI" id="CHEBI:59789"/>
    </ligand>
</feature>
<feature type="active site" evidence="5">
    <location>
        <position position="417"/>
    </location>
</feature>
<dbReference type="InterPro" id="IPR012340">
    <property type="entry name" value="NA-bd_OB-fold"/>
</dbReference>
<feature type="binding site" evidence="4">
    <location>
        <position position="342"/>
    </location>
    <ligand>
        <name>S-adenosyl-L-methionine</name>
        <dbReference type="ChEBI" id="CHEBI:59789"/>
    </ligand>
</feature>
<dbReference type="PROSITE" id="PS50926">
    <property type="entry name" value="TRAM"/>
    <property type="match status" value="1"/>
</dbReference>
<feature type="binding site" evidence="4">
    <location>
        <position position="292"/>
    </location>
    <ligand>
        <name>S-adenosyl-L-methionine</name>
        <dbReference type="ChEBI" id="CHEBI:59789"/>
    </ligand>
</feature>
<dbReference type="PROSITE" id="PS01230">
    <property type="entry name" value="TRMA_1"/>
    <property type="match status" value="1"/>
</dbReference>
<feature type="active site" description="Nucleophile" evidence="4">
    <location>
        <position position="417"/>
    </location>
</feature>
<dbReference type="PROSITE" id="PS01231">
    <property type="entry name" value="TRMA_2"/>
    <property type="match status" value="1"/>
</dbReference>
<organism evidence="7 8">
    <name type="scientific">Hathewaya limosa</name>
    <name type="common">Clostridium limosum</name>
    <dbReference type="NCBI Taxonomy" id="1536"/>
    <lineage>
        <taxon>Bacteria</taxon>
        <taxon>Bacillati</taxon>
        <taxon>Bacillota</taxon>
        <taxon>Clostridia</taxon>
        <taxon>Eubacteriales</taxon>
        <taxon>Clostridiaceae</taxon>
        <taxon>Hathewaya</taxon>
    </lineage>
</organism>
<dbReference type="SUPFAM" id="SSF50249">
    <property type="entry name" value="Nucleic acid-binding proteins"/>
    <property type="match status" value="1"/>
</dbReference>
<evidence type="ECO:0000256" key="5">
    <source>
        <dbReference type="PROSITE-ProRule" id="PRU10015"/>
    </source>
</evidence>
<evidence type="ECO:0000259" key="6">
    <source>
        <dbReference type="PROSITE" id="PS50926"/>
    </source>
</evidence>
<evidence type="ECO:0000256" key="2">
    <source>
        <dbReference type="ARBA" id="ARBA00022679"/>
    </source>
</evidence>
<reference evidence="7 8" key="1">
    <citation type="submission" date="2023-07" db="EMBL/GenBank/DDBJ databases">
        <title>Genomic Encyclopedia of Type Strains, Phase IV (KMG-IV): sequencing the most valuable type-strain genomes for metagenomic binning, comparative biology and taxonomic classification.</title>
        <authorList>
            <person name="Goeker M."/>
        </authorList>
    </citation>
    <scope>NUCLEOTIDE SEQUENCE [LARGE SCALE GENOMIC DNA]</scope>
    <source>
        <strain evidence="7 8">DSM 1400</strain>
    </source>
</reference>
<dbReference type="Pfam" id="PF01938">
    <property type="entry name" value="TRAM"/>
    <property type="match status" value="1"/>
</dbReference>
<dbReference type="GO" id="GO:0008168">
    <property type="term" value="F:methyltransferase activity"/>
    <property type="evidence" value="ECO:0007669"/>
    <property type="project" value="UniProtKB-KW"/>
</dbReference>
<evidence type="ECO:0000256" key="3">
    <source>
        <dbReference type="ARBA" id="ARBA00022691"/>
    </source>
</evidence>
<keyword evidence="3 4" id="KW-0949">S-adenosyl-L-methionine</keyword>
<dbReference type="Gene3D" id="3.40.50.150">
    <property type="entry name" value="Vaccinia Virus protein VP39"/>
    <property type="match status" value="1"/>
</dbReference>
<dbReference type="EC" id="2.1.1.190" evidence="7"/>
<keyword evidence="8" id="KW-1185">Reference proteome</keyword>
<gene>
    <name evidence="7" type="ORF">QOZ93_002458</name>
</gene>
<dbReference type="InterPro" id="IPR030391">
    <property type="entry name" value="MeTrfase_TrmA_CS"/>
</dbReference>
<dbReference type="SUPFAM" id="SSF53335">
    <property type="entry name" value="S-adenosyl-L-methionine-dependent methyltransferases"/>
    <property type="match status" value="1"/>
</dbReference>
<dbReference type="Gene3D" id="2.40.50.140">
    <property type="entry name" value="Nucleic acid-binding proteins"/>
    <property type="match status" value="1"/>
</dbReference>
<dbReference type="PANTHER" id="PTHR11061:SF30">
    <property type="entry name" value="TRNA (URACIL(54)-C(5))-METHYLTRANSFERASE"/>
    <property type="match status" value="1"/>
</dbReference>
<dbReference type="InterPro" id="IPR010280">
    <property type="entry name" value="U5_MeTrfase_fam"/>
</dbReference>
<dbReference type="GO" id="GO:0032259">
    <property type="term" value="P:methylation"/>
    <property type="evidence" value="ECO:0007669"/>
    <property type="project" value="UniProtKB-KW"/>
</dbReference>
<sequence length="463" mass="51933">MKDTKVPVVKNKEYELEIINMGFQGEGVAKLGNFTIFIPGAITGEKVMAKVLRVEKKFAFAKVMDILKASPSRKFPKCAIYERCGGCNLQHIAYGEQLEYKRNRVIDSLTHIGRINNVIMHHTIGMEYPYAYRNKVQLPVGVSKNPNNPVSIGFYAQRSHNIIDMNVCYIQDEVADEVVKLTRKWMKKCNIAPYNEETGEGIVRHIMVRKGFKTGEIMVVVVTNGKELPCADKFVDMIKANIEGVKSIVQNINSKKTNVILGFKNITLWGSPNITDYIGKFKFNISPLSFFQVNPMQTEKLYDKALEYAELTGDEVVFDAYCGTGTISLFLSQKAKKVYGVEIIKDAIDDAKKNAKQNGVKNVEFLVGESETEIPKLIEQGIIPDVVVVDPPRKGCDIKLLNSIAEAKPQKIVYVSCDPATLARDLGILQRLGYETIEVQPVDMFPQTAHVESVALLKKKINR</sequence>
<evidence type="ECO:0000256" key="1">
    <source>
        <dbReference type="ARBA" id="ARBA00022603"/>
    </source>
</evidence>
<name>A0ABU0JUC8_HATLI</name>
<evidence type="ECO:0000256" key="4">
    <source>
        <dbReference type="PROSITE-ProRule" id="PRU01024"/>
    </source>
</evidence>
<comment type="similarity">
    <text evidence="4">Belongs to the class I-like SAM-binding methyltransferase superfamily. RNA M5U methyltransferase family.</text>
</comment>
<dbReference type="EMBL" id="JAUSWN010000026">
    <property type="protein sequence ID" value="MDQ0480708.1"/>
    <property type="molecule type" value="Genomic_DNA"/>
</dbReference>
<comment type="caution">
    <text evidence="7">The sequence shown here is derived from an EMBL/GenBank/DDBJ whole genome shotgun (WGS) entry which is preliminary data.</text>
</comment>
<keyword evidence="2 4" id="KW-0808">Transferase</keyword>
<dbReference type="CDD" id="cd02440">
    <property type="entry name" value="AdoMet_MTases"/>
    <property type="match status" value="1"/>
</dbReference>
<evidence type="ECO:0000313" key="8">
    <source>
        <dbReference type="Proteomes" id="UP001224418"/>
    </source>
</evidence>
<proteinExistence type="inferred from homology"/>
<dbReference type="InterPro" id="IPR030390">
    <property type="entry name" value="MeTrfase_TrmA_AS"/>
</dbReference>
<keyword evidence="1 4" id="KW-0489">Methyltransferase</keyword>
<dbReference type="NCBIfam" id="TIGR00479">
    <property type="entry name" value="rumA"/>
    <property type="match status" value="1"/>
</dbReference>
<feature type="domain" description="TRAM" evidence="6">
    <location>
        <begin position="7"/>
        <end position="65"/>
    </location>
</feature>
<dbReference type="Gene3D" id="2.40.50.1070">
    <property type="match status" value="1"/>
</dbReference>
<dbReference type="PROSITE" id="PS51687">
    <property type="entry name" value="SAM_MT_RNA_M5U"/>
    <property type="match status" value="1"/>
</dbReference>
<dbReference type="Pfam" id="PF05958">
    <property type="entry name" value="tRNA_U5-meth_tr"/>
    <property type="match status" value="1"/>
</dbReference>
<protein>
    <submittedName>
        <fullName evidence="7">23S rRNA (Uracil1939-C5)-methyltransferase</fullName>
        <ecNumber evidence="7">2.1.1.190</ecNumber>
    </submittedName>
</protein>
<dbReference type="RefSeq" id="WP_307356810.1">
    <property type="nucleotide sequence ID" value="NZ_BAAACJ010000034.1"/>
</dbReference>
<dbReference type="PANTHER" id="PTHR11061">
    <property type="entry name" value="RNA M5U METHYLTRANSFERASE"/>
    <property type="match status" value="1"/>
</dbReference>
<dbReference type="InterPro" id="IPR029063">
    <property type="entry name" value="SAM-dependent_MTases_sf"/>
</dbReference>
<dbReference type="InterPro" id="IPR002792">
    <property type="entry name" value="TRAM_dom"/>
</dbReference>
<feature type="binding site" evidence="4">
    <location>
        <position position="390"/>
    </location>
    <ligand>
        <name>S-adenosyl-L-methionine</name>
        <dbReference type="ChEBI" id="CHEBI:59789"/>
    </ligand>
</feature>
<evidence type="ECO:0000313" key="7">
    <source>
        <dbReference type="EMBL" id="MDQ0480708.1"/>
    </source>
</evidence>
<accession>A0ABU0JUC8</accession>